<dbReference type="InterPro" id="IPR036663">
    <property type="entry name" value="Fumarylacetoacetase_C_sf"/>
</dbReference>
<dbReference type="OrthoDB" id="9805307at2"/>
<dbReference type="Pfam" id="PF01557">
    <property type="entry name" value="FAA_hydrolase"/>
    <property type="match status" value="1"/>
</dbReference>
<feature type="domain" description="Fumarylacetoacetase-like C-terminal" evidence="2">
    <location>
        <begin position="18"/>
        <end position="216"/>
    </location>
</feature>
<sequence>MYQHKWVSGEAIPLPVGKAVCIGRNYVAHAQELNNPIPESPLLFIKPSSAFCDFSPVFMINEQLGEHHYEAELVLLVGETITAQTEEPLSSISGVGVGLDLTLRHLQTQLKAQGHPWERAKAFDGSACLSAFIATEGVELSHALEFKFWQNDQLRQHGETDMMIFKLGHLLKEIAQYFTLQPGDIVMTGTPQGVGKLSIGDTLALQLGDCEKVQSQVQSRPQQL</sequence>
<keyword evidence="1" id="KW-0479">Metal-binding</keyword>
<dbReference type="EMBL" id="JWIC01000009">
    <property type="protein sequence ID" value="KID55420.1"/>
    <property type="molecule type" value="Genomic_DNA"/>
</dbReference>
<protein>
    <submittedName>
        <fullName evidence="3">5-carboxymethyl-2-hydroxymuconate delta-isomerase</fullName>
    </submittedName>
</protein>
<dbReference type="InterPro" id="IPR011234">
    <property type="entry name" value="Fumarylacetoacetase-like_C"/>
</dbReference>
<dbReference type="GO" id="GO:0016853">
    <property type="term" value="F:isomerase activity"/>
    <property type="evidence" value="ECO:0007669"/>
    <property type="project" value="UniProtKB-KW"/>
</dbReference>
<dbReference type="PANTHER" id="PTHR11820">
    <property type="entry name" value="ACYLPYRUVASE"/>
    <property type="match status" value="1"/>
</dbReference>
<evidence type="ECO:0000259" key="2">
    <source>
        <dbReference type="Pfam" id="PF01557"/>
    </source>
</evidence>
<comment type="caution">
    <text evidence="3">The sequence shown here is derived from an EMBL/GenBank/DDBJ whole genome shotgun (WGS) entry which is preliminary data.</text>
</comment>
<evidence type="ECO:0000313" key="4">
    <source>
        <dbReference type="Proteomes" id="UP000031327"/>
    </source>
</evidence>
<proteinExistence type="predicted"/>
<dbReference type="PANTHER" id="PTHR11820:SF7">
    <property type="entry name" value="ACYLPYRUVASE FAHD1, MITOCHONDRIAL"/>
    <property type="match status" value="1"/>
</dbReference>
<reference evidence="3 4" key="1">
    <citation type="submission" date="2014-12" db="EMBL/GenBank/DDBJ databases">
        <title>Draft Genome Sequence of Pseudoalteromonas luteoviolacea HI1.</title>
        <authorList>
            <person name="Asahina A.Y."/>
            <person name="Hadfield M.G."/>
        </authorList>
    </citation>
    <scope>NUCLEOTIDE SEQUENCE [LARGE SCALE GENOMIC DNA]</scope>
    <source>
        <strain evidence="3 4">HI1</strain>
    </source>
</reference>
<dbReference type="GO" id="GO:0018773">
    <property type="term" value="F:acetylpyruvate hydrolase activity"/>
    <property type="evidence" value="ECO:0007669"/>
    <property type="project" value="TreeGrafter"/>
</dbReference>
<dbReference type="Proteomes" id="UP000031327">
    <property type="component" value="Unassembled WGS sequence"/>
</dbReference>
<evidence type="ECO:0000256" key="1">
    <source>
        <dbReference type="ARBA" id="ARBA00022723"/>
    </source>
</evidence>
<gene>
    <name evidence="3" type="ORF">JF50_21495</name>
</gene>
<dbReference type="NCBIfam" id="NF007967">
    <property type="entry name" value="PRK10691.1"/>
    <property type="match status" value="1"/>
</dbReference>
<dbReference type="AlphaFoldDB" id="A0A0C1Q798"/>
<dbReference type="RefSeq" id="WP_039611409.1">
    <property type="nucleotide sequence ID" value="NZ_JWIC01000009.1"/>
</dbReference>
<name>A0A0C1Q798_9GAMM</name>
<accession>A0A0C1Q798</accession>
<organism evidence="3 4">
    <name type="scientific">Pseudoalteromonas luteoviolacea</name>
    <dbReference type="NCBI Taxonomy" id="43657"/>
    <lineage>
        <taxon>Bacteria</taxon>
        <taxon>Pseudomonadati</taxon>
        <taxon>Pseudomonadota</taxon>
        <taxon>Gammaproteobacteria</taxon>
        <taxon>Alteromonadales</taxon>
        <taxon>Pseudoalteromonadaceae</taxon>
        <taxon>Pseudoalteromonas</taxon>
    </lineage>
</organism>
<dbReference type="Gene3D" id="3.90.850.10">
    <property type="entry name" value="Fumarylacetoacetase-like, C-terminal domain"/>
    <property type="match status" value="1"/>
</dbReference>
<keyword evidence="3" id="KW-0413">Isomerase</keyword>
<dbReference type="SUPFAM" id="SSF56529">
    <property type="entry name" value="FAH"/>
    <property type="match status" value="1"/>
</dbReference>
<dbReference type="GO" id="GO:0046872">
    <property type="term" value="F:metal ion binding"/>
    <property type="evidence" value="ECO:0007669"/>
    <property type="project" value="UniProtKB-KW"/>
</dbReference>
<evidence type="ECO:0000313" key="3">
    <source>
        <dbReference type="EMBL" id="KID55420.1"/>
    </source>
</evidence>